<reference evidence="1" key="1">
    <citation type="journal article" date="2020" name="G3 (Bethesda)">
        <title>High-Quality Assemblies for Three Invasive Social Wasps from the &lt;i&gt;Vespula&lt;/i&gt; Genus.</title>
        <authorList>
            <person name="Harrop T.W.R."/>
            <person name="Guhlin J."/>
            <person name="McLaughlin G.M."/>
            <person name="Permina E."/>
            <person name="Stockwell P."/>
            <person name="Gilligan J."/>
            <person name="Le Lec M.F."/>
            <person name="Gruber M.A.M."/>
            <person name="Quinn O."/>
            <person name="Lovegrove M."/>
            <person name="Duncan E.J."/>
            <person name="Remnant E.J."/>
            <person name="Van Eeckhoven J."/>
            <person name="Graham B."/>
            <person name="Knapp R.A."/>
            <person name="Langford K.W."/>
            <person name="Kronenberg Z."/>
            <person name="Press M.O."/>
            <person name="Eacker S.M."/>
            <person name="Wilson-Rankin E.E."/>
            <person name="Purcell J."/>
            <person name="Lester P.J."/>
            <person name="Dearden P.K."/>
        </authorList>
    </citation>
    <scope>NUCLEOTIDE SEQUENCE</scope>
    <source>
        <strain evidence="1">Marl-1</strain>
    </source>
</reference>
<organism evidence="1 2">
    <name type="scientific">Vespula vulgaris</name>
    <name type="common">Yellow jacket</name>
    <name type="synonym">Wasp</name>
    <dbReference type="NCBI Taxonomy" id="7454"/>
    <lineage>
        <taxon>Eukaryota</taxon>
        <taxon>Metazoa</taxon>
        <taxon>Ecdysozoa</taxon>
        <taxon>Arthropoda</taxon>
        <taxon>Hexapoda</taxon>
        <taxon>Insecta</taxon>
        <taxon>Pterygota</taxon>
        <taxon>Neoptera</taxon>
        <taxon>Endopterygota</taxon>
        <taxon>Hymenoptera</taxon>
        <taxon>Apocrita</taxon>
        <taxon>Aculeata</taxon>
        <taxon>Vespoidea</taxon>
        <taxon>Vespidae</taxon>
        <taxon>Vespinae</taxon>
        <taxon>Vespula</taxon>
    </lineage>
</organism>
<accession>A0A834JJ26</accession>
<dbReference type="Proteomes" id="UP000614350">
    <property type="component" value="Unassembled WGS sequence"/>
</dbReference>
<sequence>MRPVRNRDPSMLCGSWGYSINCVMQASFPSTHKLFEQVGRVEKRSRAAAQIDFVGSSAKILCPMTNVGFCLIFSIAKNLTPTYVHFFSLLTIGSIFELSVNDDLSRTDVSISWLKPLFLIKANRRKSSGESSAVNSSIADPCANILWKLLEQFFFQTVGVEVPDRRRFLIVRTLSKIQLIAARRLTMYSRKMLFKVDSCNSAFQYYLYCGVYYDLVPCTVQNKINSIEAHAICAYCFNQNN</sequence>
<name>A0A834JJ26_VESVU</name>
<gene>
    <name evidence="1" type="ORF">HZH66_010500</name>
</gene>
<evidence type="ECO:0000313" key="1">
    <source>
        <dbReference type="EMBL" id="KAF7389363.1"/>
    </source>
</evidence>
<keyword evidence="2" id="KW-1185">Reference proteome</keyword>
<protein>
    <submittedName>
        <fullName evidence="1">Uncharacterized protein</fullName>
    </submittedName>
</protein>
<evidence type="ECO:0000313" key="2">
    <source>
        <dbReference type="Proteomes" id="UP000614350"/>
    </source>
</evidence>
<dbReference type="AlphaFoldDB" id="A0A834JJ26"/>
<comment type="caution">
    <text evidence="1">The sequence shown here is derived from an EMBL/GenBank/DDBJ whole genome shotgun (WGS) entry which is preliminary data.</text>
</comment>
<proteinExistence type="predicted"/>
<dbReference type="EMBL" id="JACSEA010000011">
    <property type="protein sequence ID" value="KAF7389363.1"/>
    <property type="molecule type" value="Genomic_DNA"/>
</dbReference>